<dbReference type="Proteomes" id="UP000729402">
    <property type="component" value="Unassembled WGS sequence"/>
</dbReference>
<feature type="region of interest" description="Disordered" evidence="2">
    <location>
        <begin position="1"/>
        <end position="27"/>
    </location>
</feature>
<dbReference type="EMBL" id="JAAALK010000283">
    <property type="protein sequence ID" value="KAG8074809.1"/>
    <property type="molecule type" value="Genomic_DNA"/>
</dbReference>
<name>A0A8J5W446_ZIZPA</name>
<accession>A0A8J5W446</accession>
<evidence type="ECO:0000256" key="1">
    <source>
        <dbReference type="SAM" id="Coils"/>
    </source>
</evidence>
<evidence type="ECO:0000313" key="4">
    <source>
        <dbReference type="Proteomes" id="UP000729402"/>
    </source>
</evidence>
<organism evidence="3 4">
    <name type="scientific">Zizania palustris</name>
    <name type="common">Northern wild rice</name>
    <dbReference type="NCBI Taxonomy" id="103762"/>
    <lineage>
        <taxon>Eukaryota</taxon>
        <taxon>Viridiplantae</taxon>
        <taxon>Streptophyta</taxon>
        <taxon>Embryophyta</taxon>
        <taxon>Tracheophyta</taxon>
        <taxon>Spermatophyta</taxon>
        <taxon>Magnoliopsida</taxon>
        <taxon>Liliopsida</taxon>
        <taxon>Poales</taxon>
        <taxon>Poaceae</taxon>
        <taxon>BOP clade</taxon>
        <taxon>Oryzoideae</taxon>
        <taxon>Oryzeae</taxon>
        <taxon>Zizaniinae</taxon>
        <taxon>Zizania</taxon>
    </lineage>
</organism>
<protein>
    <submittedName>
        <fullName evidence="3">Uncharacterized protein</fullName>
    </submittedName>
</protein>
<sequence length="71" mass="7479">MVPNTENSRGEDRKSTPPPSTARSADVSFLRELDTLSRAAAAAEEEAAAAAAAAAEALSQLYFFHALGWDV</sequence>
<evidence type="ECO:0000256" key="2">
    <source>
        <dbReference type="SAM" id="MobiDB-lite"/>
    </source>
</evidence>
<keyword evidence="4" id="KW-1185">Reference proteome</keyword>
<comment type="caution">
    <text evidence="3">The sequence shown here is derived from an EMBL/GenBank/DDBJ whole genome shotgun (WGS) entry which is preliminary data.</text>
</comment>
<gene>
    <name evidence="3" type="ORF">GUJ93_ZPchr0006g45631</name>
</gene>
<dbReference type="AlphaFoldDB" id="A0A8J5W446"/>
<reference evidence="3" key="1">
    <citation type="journal article" date="2021" name="bioRxiv">
        <title>Whole Genome Assembly and Annotation of Northern Wild Rice, Zizania palustris L., Supports a Whole Genome Duplication in the Zizania Genus.</title>
        <authorList>
            <person name="Haas M."/>
            <person name="Kono T."/>
            <person name="Macchietto M."/>
            <person name="Millas R."/>
            <person name="McGilp L."/>
            <person name="Shao M."/>
            <person name="Duquette J."/>
            <person name="Hirsch C.N."/>
            <person name="Kimball J."/>
        </authorList>
    </citation>
    <scope>NUCLEOTIDE SEQUENCE</scope>
    <source>
        <tissue evidence="3">Fresh leaf tissue</tissue>
    </source>
</reference>
<feature type="coiled-coil region" evidence="1">
    <location>
        <begin position="33"/>
        <end position="60"/>
    </location>
</feature>
<reference evidence="3" key="2">
    <citation type="submission" date="2021-02" db="EMBL/GenBank/DDBJ databases">
        <authorList>
            <person name="Kimball J.A."/>
            <person name="Haas M.W."/>
            <person name="Macchietto M."/>
            <person name="Kono T."/>
            <person name="Duquette J."/>
            <person name="Shao M."/>
        </authorList>
    </citation>
    <scope>NUCLEOTIDE SEQUENCE</scope>
    <source>
        <tissue evidence="3">Fresh leaf tissue</tissue>
    </source>
</reference>
<proteinExistence type="predicted"/>
<keyword evidence="1" id="KW-0175">Coiled coil</keyword>
<evidence type="ECO:0000313" key="3">
    <source>
        <dbReference type="EMBL" id="KAG8074809.1"/>
    </source>
</evidence>